<keyword evidence="2" id="KW-1185">Reference proteome</keyword>
<organism evidence="1 2">
    <name type="scientific">Hymenobacter montanus</name>
    <dbReference type="NCBI Taxonomy" id="2771359"/>
    <lineage>
        <taxon>Bacteria</taxon>
        <taxon>Pseudomonadati</taxon>
        <taxon>Bacteroidota</taxon>
        <taxon>Cytophagia</taxon>
        <taxon>Cytophagales</taxon>
        <taxon>Hymenobacteraceae</taxon>
        <taxon>Hymenobacter</taxon>
    </lineage>
</organism>
<comment type="caution">
    <text evidence="1">The sequence shown here is derived from an EMBL/GenBank/DDBJ whole genome shotgun (WGS) entry which is preliminary data.</text>
</comment>
<dbReference type="Proteomes" id="UP000612233">
    <property type="component" value="Unassembled WGS sequence"/>
</dbReference>
<name>A0A927BG87_9BACT</name>
<protein>
    <submittedName>
        <fullName evidence="1">Uncharacterized protein</fullName>
    </submittedName>
</protein>
<gene>
    <name evidence="1" type="ORF">IC235_16565</name>
</gene>
<evidence type="ECO:0000313" key="1">
    <source>
        <dbReference type="EMBL" id="MBD2769503.1"/>
    </source>
</evidence>
<dbReference type="RefSeq" id="WP_191006313.1">
    <property type="nucleotide sequence ID" value="NZ_JACXAD010000020.1"/>
</dbReference>
<accession>A0A927BG87</accession>
<reference evidence="1" key="1">
    <citation type="submission" date="2020-09" db="EMBL/GenBank/DDBJ databases">
        <authorList>
            <person name="Kim M.K."/>
        </authorList>
    </citation>
    <scope>NUCLEOTIDE SEQUENCE</scope>
    <source>
        <strain evidence="1">BT664</strain>
    </source>
</reference>
<proteinExistence type="predicted"/>
<sequence>MSRFNPASPGPALDAAIEAVKGDLTGAPAASLTADGVCSTGGNGAGAPGAMLVEMTNLKTTSTIRPIAWASLLMYKKLVALKIPGGWAVIHNSFGDEDPVLLNGTIVNDGFYNEDLLSIERLQFNGTDWVRAQRAHVLDLGWYPESDPQGCYRLTLLRRDWNNVVVRFESREREKIRAVIERCFDLVTQGIDDHDISRLIELD</sequence>
<dbReference type="AlphaFoldDB" id="A0A927BG87"/>
<dbReference type="EMBL" id="JACXAD010000020">
    <property type="protein sequence ID" value="MBD2769503.1"/>
    <property type="molecule type" value="Genomic_DNA"/>
</dbReference>
<evidence type="ECO:0000313" key="2">
    <source>
        <dbReference type="Proteomes" id="UP000612233"/>
    </source>
</evidence>